<dbReference type="InterPro" id="IPR003489">
    <property type="entry name" value="RHF/RaiA"/>
</dbReference>
<protein>
    <submittedName>
        <fullName evidence="1">HPF/RaiA family ribosome-associated protein</fullName>
    </submittedName>
</protein>
<proteinExistence type="predicted"/>
<gene>
    <name evidence="1" type="ORF">KC717_03360</name>
</gene>
<evidence type="ECO:0000313" key="1">
    <source>
        <dbReference type="EMBL" id="MCA9385661.1"/>
    </source>
</evidence>
<evidence type="ECO:0000313" key="2">
    <source>
        <dbReference type="Proteomes" id="UP000754563"/>
    </source>
</evidence>
<dbReference type="Proteomes" id="UP000754563">
    <property type="component" value="Unassembled WGS sequence"/>
</dbReference>
<dbReference type="Pfam" id="PF02482">
    <property type="entry name" value="Ribosomal_S30AE"/>
    <property type="match status" value="1"/>
</dbReference>
<dbReference type="Gene3D" id="3.30.160.100">
    <property type="entry name" value="Ribosome hibernation promotion factor-like"/>
    <property type="match status" value="1"/>
</dbReference>
<reference evidence="1" key="1">
    <citation type="submission" date="2020-04" db="EMBL/GenBank/DDBJ databases">
        <authorList>
            <person name="Zhang T."/>
        </authorList>
    </citation>
    <scope>NUCLEOTIDE SEQUENCE</scope>
    <source>
        <strain evidence="1">HKST-UBA11</strain>
    </source>
</reference>
<reference evidence="1" key="2">
    <citation type="journal article" date="2021" name="Microbiome">
        <title>Successional dynamics and alternative stable states in a saline activated sludge microbial community over 9 years.</title>
        <authorList>
            <person name="Wang Y."/>
            <person name="Ye J."/>
            <person name="Ju F."/>
            <person name="Liu L."/>
            <person name="Boyd J.A."/>
            <person name="Deng Y."/>
            <person name="Parks D.H."/>
            <person name="Jiang X."/>
            <person name="Yin X."/>
            <person name="Woodcroft B.J."/>
            <person name="Tyson G.W."/>
            <person name="Hugenholtz P."/>
            <person name="Polz M.F."/>
            <person name="Zhang T."/>
        </authorList>
    </citation>
    <scope>NUCLEOTIDE SEQUENCE</scope>
    <source>
        <strain evidence="1">HKST-UBA11</strain>
    </source>
</reference>
<name>A0A955RKD1_9BACT</name>
<organism evidence="1 2">
    <name type="scientific">Candidatus Dojkabacteria bacterium</name>
    <dbReference type="NCBI Taxonomy" id="2099670"/>
    <lineage>
        <taxon>Bacteria</taxon>
        <taxon>Candidatus Dojkabacteria</taxon>
    </lineage>
</organism>
<dbReference type="InterPro" id="IPR036567">
    <property type="entry name" value="RHF-like"/>
</dbReference>
<sequence>MHVHVHWGNVVENAQVSDKHIQSVIQKNLTKISRFLKKIDSSTVHINIHFAYDARKKRYTVVLYFVTPKSQLHITEEGFSLEETIKSSVHSLRRRFRKAKEKKITLNRKRS</sequence>
<dbReference type="SUPFAM" id="SSF69754">
    <property type="entry name" value="Ribosome binding protein Y (YfiA homologue)"/>
    <property type="match status" value="1"/>
</dbReference>
<accession>A0A955RKD1</accession>
<dbReference type="AlphaFoldDB" id="A0A955RKD1"/>
<dbReference type="EMBL" id="JAGQLH010000035">
    <property type="protein sequence ID" value="MCA9385661.1"/>
    <property type="molecule type" value="Genomic_DNA"/>
</dbReference>
<comment type="caution">
    <text evidence="1">The sequence shown here is derived from an EMBL/GenBank/DDBJ whole genome shotgun (WGS) entry which is preliminary data.</text>
</comment>